<sequence length="495" mass="55650">MIFSQTGKGKAATASSSLSWAESFDPLPQALLVGQNRPVCTSTPPAAGRQLEVEGFFPNVPANSSSCSPSPLVRRSLSRLISLDFALVAATPEMDLLCDNIVEEILRRLPAKYLHRVRAVSRRFNDLVLSPGFVARYWQSHSRHLSGVFLQTESLTRPWGHFPDFLAGSPRPSATESIFASDLGFLPHVPKSQLQRETMRDTRKIFIVHSTAGLLLCSRGHEGIVQYYVCNPVSWQWVSLPELPWRHYQQHGLLSVTDNGDGIIRCFQVFLFNQPMHWRKSLDLKVFSSDTGQWRATAIRSPQQYVDARLPLFLGESGTAYCFRYSVKDKVIAYNCNNYSIQVLPLPDSVPECPYNRCIGERQGGVLRYAHFDSSFFEVWDLPREGENGMCWTLVHQVGVMELAQQNLETATRAANFVGSTIQGHINSSLIWVLGFHPTEDIVYMDVANAVASYSMEQGTIRYGSPRKCFCMDIFSYVHPAHPVKIPTIKDTPLE</sequence>
<protein>
    <submittedName>
        <fullName evidence="1">Uncharacterized protein</fullName>
    </submittedName>
</protein>
<dbReference type="Proteomes" id="UP001732700">
    <property type="component" value="Chromosome 4A"/>
</dbReference>
<reference evidence="1" key="2">
    <citation type="submission" date="2025-09" db="UniProtKB">
        <authorList>
            <consortium name="EnsemblPlants"/>
        </authorList>
    </citation>
    <scope>IDENTIFICATION</scope>
</reference>
<name>A0ACD5W7T1_AVESA</name>
<evidence type="ECO:0000313" key="2">
    <source>
        <dbReference type="Proteomes" id="UP001732700"/>
    </source>
</evidence>
<proteinExistence type="predicted"/>
<keyword evidence="2" id="KW-1185">Reference proteome</keyword>
<accession>A0ACD5W7T1</accession>
<evidence type="ECO:0000313" key="1">
    <source>
        <dbReference type="EnsemblPlants" id="AVESA.00010b.r2.4AG0596320.1.CDS"/>
    </source>
</evidence>
<organism evidence="1 2">
    <name type="scientific">Avena sativa</name>
    <name type="common">Oat</name>
    <dbReference type="NCBI Taxonomy" id="4498"/>
    <lineage>
        <taxon>Eukaryota</taxon>
        <taxon>Viridiplantae</taxon>
        <taxon>Streptophyta</taxon>
        <taxon>Embryophyta</taxon>
        <taxon>Tracheophyta</taxon>
        <taxon>Spermatophyta</taxon>
        <taxon>Magnoliopsida</taxon>
        <taxon>Liliopsida</taxon>
        <taxon>Poales</taxon>
        <taxon>Poaceae</taxon>
        <taxon>BOP clade</taxon>
        <taxon>Pooideae</taxon>
        <taxon>Poodae</taxon>
        <taxon>Poeae</taxon>
        <taxon>Poeae Chloroplast Group 1 (Aveneae type)</taxon>
        <taxon>Aveninae</taxon>
        <taxon>Avena</taxon>
    </lineage>
</organism>
<reference evidence="1" key="1">
    <citation type="submission" date="2021-05" db="EMBL/GenBank/DDBJ databases">
        <authorList>
            <person name="Scholz U."/>
            <person name="Mascher M."/>
            <person name="Fiebig A."/>
        </authorList>
    </citation>
    <scope>NUCLEOTIDE SEQUENCE [LARGE SCALE GENOMIC DNA]</scope>
</reference>
<dbReference type="EnsemblPlants" id="AVESA.00010b.r2.4AG0596320.1">
    <property type="protein sequence ID" value="AVESA.00010b.r2.4AG0596320.1.CDS"/>
    <property type="gene ID" value="AVESA.00010b.r2.4AG0596320"/>
</dbReference>